<dbReference type="GO" id="GO:0006865">
    <property type="term" value="P:amino acid transport"/>
    <property type="evidence" value="ECO:0007669"/>
    <property type="project" value="UniProtKB-KW"/>
</dbReference>
<feature type="domain" description="ABC transporter" evidence="9">
    <location>
        <begin position="2"/>
        <end position="237"/>
    </location>
</feature>
<dbReference type="SMART" id="SM00382">
    <property type="entry name" value="AAA"/>
    <property type="match status" value="1"/>
</dbReference>
<dbReference type="AlphaFoldDB" id="A0A267MKY2"/>
<name>A0A267MKY2_9FIRM</name>
<dbReference type="GO" id="GO:0016887">
    <property type="term" value="F:ATP hydrolysis activity"/>
    <property type="evidence" value="ECO:0007669"/>
    <property type="project" value="InterPro"/>
</dbReference>
<keyword evidence="4" id="KW-0547">Nucleotide-binding</keyword>
<dbReference type="Pfam" id="PF09383">
    <property type="entry name" value="NIL"/>
    <property type="match status" value="1"/>
</dbReference>
<dbReference type="PANTHER" id="PTHR43166">
    <property type="entry name" value="AMINO ACID IMPORT ATP-BINDING PROTEIN"/>
    <property type="match status" value="1"/>
</dbReference>
<evidence type="ECO:0000259" key="9">
    <source>
        <dbReference type="PROSITE" id="PS50893"/>
    </source>
</evidence>
<dbReference type="InterPro" id="IPR027417">
    <property type="entry name" value="P-loop_NTPase"/>
</dbReference>
<sequence>MIEIKNLKKSFGEVQVLKDINLTIDIGKIYGLVGRSGAGKSTLLRCINGLESYDEGTIIVDGIEVKSLNNQAAREFKKEIGMIFQQFSLLNRMTVYENIALPMKCWKYSKIQIDKKVKELVELVGIPDKLYSKPSELSGGQKQRVAIARALSMDPKILLCDEATSALDPQTAKAIISLINKINNELGITIVIVTHQMSVLRSSCENISILENGRIEESGFVEDIFLKQPQSLRNLIGDKDIILPQSGINLHILLSKEISDQPVITQMARELQTDFMILGGEMENYRNSVLGSVIINISHENLPVITKYLNENNVIWKFMNSSEIIRDNVQGGGYNV</sequence>
<dbReference type="GO" id="GO:0005886">
    <property type="term" value="C:plasma membrane"/>
    <property type="evidence" value="ECO:0007669"/>
    <property type="project" value="UniProtKB-ARBA"/>
</dbReference>
<dbReference type="PANTHER" id="PTHR43166:SF30">
    <property type="entry name" value="METHIONINE IMPORT ATP-BINDING PROTEIN METN"/>
    <property type="match status" value="1"/>
</dbReference>
<dbReference type="InterPro" id="IPR045865">
    <property type="entry name" value="ACT-like_dom_sf"/>
</dbReference>
<evidence type="ECO:0000256" key="1">
    <source>
        <dbReference type="ARBA" id="ARBA00005417"/>
    </source>
</evidence>
<dbReference type="InterPro" id="IPR050086">
    <property type="entry name" value="MetN_ABC_transporter-like"/>
</dbReference>
<comment type="caution">
    <text evidence="10">The sequence shown here is derived from an EMBL/GenBank/DDBJ whole genome shotgun (WGS) entry which is preliminary data.</text>
</comment>
<evidence type="ECO:0000256" key="6">
    <source>
        <dbReference type="ARBA" id="ARBA00022967"/>
    </source>
</evidence>
<proteinExistence type="inferred from homology"/>
<dbReference type="PROSITE" id="PS50893">
    <property type="entry name" value="ABC_TRANSPORTER_2"/>
    <property type="match status" value="1"/>
</dbReference>
<keyword evidence="6" id="KW-1278">Translocase</keyword>
<evidence type="ECO:0000256" key="8">
    <source>
        <dbReference type="ARBA" id="ARBA00023136"/>
    </source>
</evidence>
<dbReference type="Gene3D" id="3.40.50.300">
    <property type="entry name" value="P-loop containing nucleotide triphosphate hydrolases"/>
    <property type="match status" value="1"/>
</dbReference>
<dbReference type="InterPro" id="IPR003439">
    <property type="entry name" value="ABC_transporter-like_ATP-bd"/>
</dbReference>
<dbReference type="SUPFAM" id="SSF52540">
    <property type="entry name" value="P-loop containing nucleoside triphosphate hydrolases"/>
    <property type="match status" value="1"/>
</dbReference>
<keyword evidence="3" id="KW-1003">Cell membrane</keyword>
<keyword evidence="5 10" id="KW-0067">ATP-binding</keyword>
<protein>
    <submittedName>
        <fullName evidence="10">ABC transporter ATP-binding protein</fullName>
    </submittedName>
</protein>
<dbReference type="InterPro" id="IPR003593">
    <property type="entry name" value="AAA+_ATPase"/>
</dbReference>
<evidence type="ECO:0000256" key="7">
    <source>
        <dbReference type="ARBA" id="ARBA00022970"/>
    </source>
</evidence>
<keyword evidence="11" id="KW-1185">Reference proteome</keyword>
<gene>
    <name evidence="10" type="ORF">CCE28_10225</name>
</gene>
<dbReference type="Gene3D" id="3.30.70.260">
    <property type="match status" value="1"/>
</dbReference>
<dbReference type="RefSeq" id="WP_095133587.1">
    <property type="nucleotide sequence ID" value="NZ_NIBG01000007.1"/>
</dbReference>
<keyword evidence="8" id="KW-0472">Membrane</keyword>
<evidence type="ECO:0000313" key="10">
    <source>
        <dbReference type="EMBL" id="PAB59578.1"/>
    </source>
</evidence>
<comment type="similarity">
    <text evidence="1">Belongs to the ABC transporter superfamily.</text>
</comment>
<evidence type="ECO:0000256" key="3">
    <source>
        <dbReference type="ARBA" id="ARBA00022475"/>
    </source>
</evidence>
<keyword evidence="2" id="KW-0813">Transport</keyword>
<keyword evidence="7" id="KW-0029">Amino-acid transport</keyword>
<dbReference type="OrthoDB" id="9804199at2"/>
<evidence type="ECO:0000256" key="2">
    <source>
        <dbReference type="ARBA" id="ARBA00022448"/>
    </source>
</evidence>
<evidence type="ECO:0000256" key="4">
    <source>
        <dbReference type="ARBA" id="ARBA00022741"/>
    </source>
</evidence>
<dbReference type="FunFam" id="3.40.50.300:FF:000056">
    <property type="entry name" value="Cell division ATP-binding protein FtsE"/>
    <property type="match status" value="1"/>
</dbReference>
<reference evidence="10 11" key="1">
    <citation type="submission" date="2017-06" db="EMBL/GenBank/DDBJ databases">
        <title>Draft genome sequence of anaerobic fermentative bacterium Anaeromicrobium sediminis DY2726D isolated from West Pacific Ocean sediments.</title>
        <authorList>
            <person name="Zeng X."/>
        </authorList>
    </citation>
    <scope>NUCLEOTIDE SEQUENCE [LARGE SCALE GENOMIC DNA]</scope>
    <source>
        <strain evidence="10 11">DY2726D</strain>
    </source>
</reference>
<organism evidence="10 11">
    <name type="scientific">Anaeromicrobium sediminis</name>
    <dbReference type="NCBI Taxonomy" id="1478221"/>
    <lineage>
        <taxon>Bacteria</taxon>
        <taxon>Bacillati</taxon>
        <taxon>Bacillota</taxon>
        <taxon>Clostridia</taxon>
        <taxon>Peptostreptococcales</taxon>
        <taxon>Thermotaleaceae</taxon>
        <taxon>Anaeromicrobium</taxon>
    </lineage>
</organism>
<dbReference type="InterPro" id="IPR018449">
    <property type="entry name" value="NIL_domain"/>
</dbReference>
<dbReference type="SMART" id="SM00930">
    <property type="entry name" value="NIL"/>
    <property type="match status" value="1"/>
</dbReference>
<evidence type="ECO:0000256" key="5">
    <source>
        <dbReference type="ARBA" id="ARBA00022840"/>
    </source>
</evidence>
<dbReference type="Pfam" id="PF00005">
    <property type="entry name" value="ABC_tran"/>
    <property type="match status" value="1"/>
</dbReference>
<dbReference type="EMBL" id="NIBG01000007">
    <property type="protein sequence ID" value="PAB59578.1"/>
    <property type="molecule type" value="Genomic_DNA"/>
</dbReference>
<accession>A0A267MKY2</accession>
<dbReference type="PROSITE" id="PS00211">
    <property type="entry name" value="ABC_TRANSPORTER_1"/>
    <property type="match status" value="1"/>
</dbReference>
<dbReference type="InterPro" id="IPR017871">
    <property type="entry name" value="ABC_transporter-like_CS"/>
</dbReference>
<evidence type="ECO:0000313" key="11">
    <source>
        <dbReference type="Proteomes" id="UP000216024"/>
    </source>
</evidence>
<dbReference type="GO" id="GO:0005524">
    <property type="term" value="F:ATP binding"/>
    <property type="evidence" value="ECO:0007669"/>
    <property type="project" value="UniProtKB-KW"/>
</dbReference>
<dbReference type="SUPFAM" id="SSF55021">
    <property type="entry name" value="ACT-like"/>
    <property type="match status" value="1"/>
</dbReference>
<dbReference type="Proteomes" id="UP000216024">
    <property type="component" value="Unassembled WGS sequence"/>
</dbReference>